<proteinExistence type="predicted"/>
<protein>
    <submittedName>
        <fullName evidence="3">Uncharacterized protein</fullName>
    </submittedName>
</protein>
<dbReference type="AlphaFoldDB" id="A0A7R9L506"/>
<feature type="compositionally biased region" description="Low complexity" evidence="2">
    <location>
        <begin position="187"/>
        <end position="199"/>
    </location>
</feature>
<feature type="compositionally biased region" description="Basic and acidic residues" evidence="2">
    <location>
        <begin position="27"/>
        <end position="36"/>
    </location>
</feature>
<feature type="compositionally biased region" description="Low complexity" evidence="2">
    <location>
        <begin position="13"/>
        <end position="25"/>
    </location>
</feature>
<organism evidence="3">
    <name type="scientific">Medioppia subpectinata</name>
    <dbReference type="NCBI Taxonomy" id="1979941"/>
    <lineage>
        <taxon>Eukaryota</taxon>
        <taxon>Metazoa</taxon>
        <taxon>Ecdysozoa</taxon>
        <taxon>Arthropoda</taxon>
        <taxon>Chelicerata</taxon>
        <taxon>Arachnida</taxon>
        <taxon>Acari</taxon>
        <taxon>Acariformes</taxon>
        <taxon>Sarcoptiformes</taxon>
        <taxon>Oribatida</taxon>
        <taxon>Brachypylina</taxon>
        <taxon>Oppioidea</taxon>
        <taxon>Oppiidae</taxon>
        <taxon>Medioppia</taxon>
    </lineage>
</organism>
<feature type="region of interest" description="Disordered" evidence="2">
    <location>
        <begin position="164"/>
        <end position="199"/>
    </location>
</feature>
<dbReference type="Proteomes" id="UP000759131">
    <property type="component" value="Unassembled WGS sequence"/>
</dbReference>
<name>A0A7R9L506_9ACAR</name>
<accession>A0A7R9L506</accession>
<feature type="region of interest" description="Disordered" evidence="2">
    <location>
        <begin position="1"/>
        <end position="41"/>
    </location>
</feature>
<gene>
    <name evidence="3" type="ORF">OSB1V03_LOCUS14364</name>
</gene>
<dbReference type="EMBL" id="CAJPIZ010013729">
    <property type="protein sequence ID" value="CAG2114398.1"/>
    <property type="molecule type" value="Genomic_DNA"/>
</dbReference>
<dbReference type="EMBL" id="OC868304">
    <property type="protein sequence ID" value="CAD7633968.1"/>
    <property type="molecule type" value="Genomic_DNA"/>
</dbReference>
<evidence type="ECO:0000256" key="1">
    <source>
        <dbReference type="SAM" id="Coils"/>
    </source>
</evidence>
<reference evidence="3" key="1">
    <citation type="submission" date="2020-11" db="EMBL/GenBank/DDBJ databases">
        <authorList>
            <person name="Tran Van P."/>
        </authorList>
    </citation>
    <scope>NUCLEOTIDE SEQUENCE</scope>
</reference>
<feature type="non-terminal residue" evidence="3">
    <location>
        <position position="404"/>
    </location>
</feature>
<evidence type="ECO:0000256" key="2">
    <source>
        <dbReference type="SAM" id="MobiDB-lite"/>
    </source>
</evidence>
<evidence type="ECO:0000313" key="4">
    <source>
        <dbReference type="Proteomes" id="UP000759131"/>
    </source>
</evidence>
<keyword evidence="4" id="KW-1185">Reference proteome</keyword>
<dbReference type="OrthoDB" id="6428810at2759"/>
<sequence length="404" mass="46086">MPINRPFGAPNPSSRLTASTISSSAKTRSDGIESHTNHTSNESIMKRTTNLTRTRSLRLPSRCRDQYLMSGHLMQSNTTEDNHLSPKNTYQSRLSSGRHVTDMSASMQSSHELSLNANKKWKNQSFGLKEALIPKFVRNSFGKSNKSNGLDDKYEDKYRKRVSAEQRDHFEVNGGPRSPATPHTLHSPSSPMSNSSRDSGIIGINCGNCDKNNLKHFRKLSEEHERLQMEYSRVRLQLIETTATLPNKLVSIDSQQQVSDNDTQLELKKEKSLANNYKTEIIRLQEELKRLQRKYWENIISQKSVNRSQTNGCKAAADSLSNSSNSQNASLDLEDIKHTELEHKVQTLENKILELENETKEAKESIEFLTSERTVLADSLKETEESLFKERLDWIKEKETFDKV</sequence>
<evidence type="ECO:0000313" key="3">
    <source>
        <dbReference type="EMBL" id="CAD7633968.1"/>
    </source>
</evidence>
<feature type="coiled-coil region" evidence="1">
    <location>
        <begin position="267"/>
        <end position="294"/>
    </location>
</feature>
<feature type="coiled-coil region" evidence="1">
    <location>
        <begin position="331"/>
        <end position="372"/>
    </location>
</feature>
<keyword evidence="1" id="KW-0175">Coiled coil</keyword>